<proteinExistence type="predicted"/>
<evidence type="ECO:0000313" key="2">
    <source>
        <dbReference type="Proteomes" id="UP000711996"/>
    </source>
</evidence>
<reference evidence="1" key="1">
    <citation type="submission" date="2019-06" db="EMBL/GenBank/DDBJ databases">
        <authorList>
            <person name="Gan P."/>
            <person name="Shirasu K."/>
        </authorList>
    </citation>
    <scope>NUCLEOTIDE SEQUENCE [LARGE SCALE GENOMIC DNA]</scope>
    <source>
        <strain evidence="1">CAD2</strain>
    </source>
</reference>
<evidence type="ECO:0000313" key="1">
    <source>
        <dbReference type="EMBL" id="KAF4866732.1"/>
    </source>
</evidence>
<accession>A0A9P5F517</accession>
<dbReference type="AlphaFoldDB" id="A0A9P5F517"/>
<dbReference type="EMBL" id="QPMT01000001">
    <property type="protein sequence ID" value="KAF4866732.1"/>
    <property type="molecule type" value="Genomic_DNA"/>
</dbReference>
<name>A0A9P5F517_COLSI</name>
<gene>
    <name evidence="1" type="ORF">CGCSCA2_v000150</name>
</gene>
<dbReference type="Proteomes" id="UP000711996">
    <property type="component" value="Unassembled WGS sequence"/>
</dbReference>
<comment type="caution">
    <text evidence="1">The sequence shown here is derived from an EMBL/GenBank/DDBJ whole genome shotgun (WGS) entry which is preliminary data.</text>
</comment>
<sequence>MTGLCGMSSHQKLSTCISVLISRSRQYRPTLANWQEFLMPSSGILVTAPRHHHCLFRSG</sequence>
<protein>
    <submittedName>
        <fullName evidence="1">Uncharacterized protein</fullName>
    </submittedName>
</protein>
<keyword evidence="2" id="KW-1185">Reference proteome</keyword>
<organism evidence="1 2">
    <name type="scientific">Colletotrichum siamense</name>
    <name type="common">Anthracnose fungus</name>
    <dbReference type="NCBI Taxonomy" id="690259"/>
    <lineage>
        <taxon>Eukaryota</taxon>
        <taxon>Fungi</taxon>
        <taxon>Dikarya</taxon>
        <taxon>Ascomycota</taxon>
        <taxon>Pezizomycotina</taxon>
        <taxon>Sordariomycetes</taxon>
        <taxon>Hypocreomycetidae</taxon>
        <taxon>Glomerellales</taxon>
        <taxon>Glomerellaceae</taxon>
        <taxon>Colletotrichum</taxon>
        <taxon>Colletotrichum gloeosporioides species complex</taxon>
    </lineage>
</organism>